<evidence type="ECO:0000259" key="1">
    <source>
        <dbReference type="Pfam" id="PF00583"/>
    </source>
</evidence>
<name>A0A4Y5Z729_9GAMM</name>
<sequence>MNAIGKFNVRWVFGGITPTLRRDIVAFWMAEAALDSADEAWRRSWEVACVLEDDGGTLAGICTVALGLDDHRSGFGYLRIYIGRAHRHPGLARRMVRRMVEGFEALASEPGAPKRIVANLENEKIARRSGLRLLASVGFAPVGMTAQGEVLIERRLHQASTT</sequence>
<protein>
    <submittedName>
        <fullName evidence="2">GNAT family N-acetyltransferase</fullName>
    </submittedName>
</protein>
<dbReference type="Proteomes" id="UP000316093">
    <property type="component" value="Chromosome"/>
</dbReference>
<dbReference type="OrthoDB" id="9180818at2"/>
<evidence type="ECO:0000313" key="3">
    <source>
        <dbReference type="Proteomes" id="UP000316093"/>
    </source>
</evidence>
<dbReference type="SUPFAM" id="SSF55729">
    <property type="entry name" value="Acyl-CoA N-acyltransferases (Nat)"/>
    <property type="match status" value="1"/>
</dbReference>
<feature type="domain" description="N-acetyltransferase" evidence="1">
    <location>
        <begin position="38"/>
        <end position="118"/>
    </location>
</feature>
<dbReference type="EMBL" id="CP041046">
    <property type="protein sequence ID" value="QDE41027.1"/>
    <property type="molecule type" value="Genomic_DNA"/>
</dbReference>
<reference evidence="2 3" key="1">
    <citation type="submission" date="2019-06" db="EMBL/GenBank/DDBJ databases">
        <title>A complete genome sequence for Luteibacter pinisoli MAH-14.</title>
        <authorList>
            <person name="Baltrus D.A."/>
        </authorList>
    </citation>
    <scope>NUCLEOTIDE SEQUENCE [LARGE SCALE GENOMIC DNA]</scope>
    <source>
        <strain evidence="2 3">MAH-14</strain>
    </source>
</reference>
<keyword evidence="2" id="KW-0808">Transferase</keyword>
<evidence type="ECO:0000313" key="2">
    <source>
        <dbReference type="EMBL" id="QDE41027.1"/>
    </source>
</evidence>
<dbReference type="Pfam" id="PF00583">
    <property type="entry name" value="Acetyltransf_1"/>
    <property type="match status" value="1"/>
</dbReference>
<dbReference type="KEGG" id="lpy:FIV34_18345"/>
<dbReference type="InterPro" id="IPR000182">
    <property type="entry name" value="GNAT_dom"/>
</dbReference>
<organism evidence="2 3">
    <name type="scientific">Luteibacter pinisoli</name>
    <dbReference type="NCBI Taxonomy" id="2589080"/>
    <lineage>
        <taxon>Bacteria</taxon>
        <taxon>Pseudomonadati</taxon>
        <taxon>Pseudomonadota</taxon>
        <taxon>Gammaproteobacteria</taxon>
        <taxon>Lysobacterales</taxon>
        <taxon>Rhodanobacteraceae</taxon>
        <taxon>Luteibacter</taxon>
    </lineage>
</organism>
<dbReference type="RefSeq" id="WP_139984951.1">
    <property type="nucleotide sequence ID" value="NZ_CP041046.1"/>
</dbReference>
<accession>A0A4Y5Z729</accession>
<dbReference type="InterPro" id="IPR016181">
    <property type="entry name" value="Acyl_CoA_acyltransferase"/>
</dbReference>
<proteinExistence type="predicted"/>
<gene>
    <name evidence="2" type="ORF">FIV34_18345</name>
</gene>
<dbReference type="GO" id="GO:0016747">
    <property type="term" value="F:acyltransferase activity, transferring groups other than amino-acyl groups"/>
    <property type="evidence" value="ECO:0007669"/>
    <property type="project" value="InterPro"/>
</dbReference>
<dbReference type="AlphaFoldDB" id="A0A4Y5Z729"/>
<dbReference type="Gene3D" id="3.40.630.30">
    <property type="match status" value="1"/>
</dbReference>
<keyword evidence="3" id="KW-1185">Reference proteome</keyword>